<dbReference type="AlphaFoldDB" id="A0AAU9K688"/>
<accession>A0AAU9K688</accession>
<dbReference type="Proteomes" id="UP001162131">
    <property type="component" value="Unassembled WGS sequence"/>
</dbReference>
<evidence type="ECO:0000313" key="3">
    <source>
        <dbReference type="Proteomes" id="UP001162131"/>
    </source>
</evidence>
<keyword evidence="1" id="KW-1133">Transmembrane helix</keyword>
<keyword evidence="1" id="KW-0812">Transmembrane</keyword>
<keyword evidence="1" id="KW-0472">Membrane</keyword>
<dbReference type="EMBL" id="CAJZBQ010000054">
    <property type="protein sequence ID" value="CAG9332413.1"/>
    <property type="molecule type" value="Genomic_DNA"/>
</dbReference>
<feature type="transmembrane region" description="Helical" evidence="1">
    <location>
        <begin position="45"/>
        <end position="67"/>
    </location>
</feature>
<feature type="transmembrane region" description="Helical" evidence="1">
    <location>
        <begin position="139"/>
        <end position="160"/>
    </location>
</feature>
<feature type="transmembrane region" description="Helical" evidence="1">
    <location>
        <begin position="107"/>
        <end position="127"/>
    </location>
</feature>
<name>A0AAU9K688_9CILI</name>
<sequence length="223" mass="26223">MADSEVSRLKNTSIFSASFFEKPRIEYKYYNHALKIEAGLKRMNLILTILGMIFISIQILWACILWARFDYRICQIFKKYFIAKVASGVHFLYRWGSLLKHREASHAMNSAPLFFIIIVFEISVLSFEPSGGNGHCMVYAAFSLSTELFLYFVTIAYISYSKIKTYSVFNNEQLFESYVTVLSKKLLKFFPIPDDMEGEYNYLREEQEITKLRRKISRKKYTN</sequence>
<organism evidence="2 3">
    <name type="scientific">Blepharisma stoltei</name>
    <dbReference type="NCBI Taxonomy" id="1481888"/>
    <lineage>
        <taxon>Eukaryota</taxon>
        <taxon>Sar</taxon>
        <taxon>Alveolata</taxon>
        <taxon>Ciliophora</taxon>
        <taxon>Postciliodesmatophora</taxon>
        <taxon>Heterotrichea</taxon>
        <taxon>Heterotrichida</taxon>
        <taxon>Blepharismidae</taxon>
        <taxon>Blepharisma</taxon>
    </lineage>
</organism>
<proteinExistence type="predicted"/>
<reference evidence="2" key="1">
    <citation type="submission" date="2021-09" db="EMBL/GenBank/DDBJ databases">
        <authorList>
            <consortium name="AG Swart"/>
            <person name="Singh M."/>
            <person name="Singh A."/>
            <person name="Seah K."/>
            <person name="Emmerich C."/>
        </authorList>
    </citation>
    <scope>NUCLEOTIDE SEQUENCE</scope>
    <source>
        <strain evidence="2">ATCC30299</strain>
    </source>
</reference>
<evidence type="ECO:0000313" key="2">
    <source>
        <dbReference type="EMBL" id="CAG9332413.1"/>
    </source>
</evidence>
<comment type="caution">
    <text evidence="2">The sequence shown here is derived from an EMBL/GenBank/DDBJ whole genome shotgun (WGS) entry which is preliminary data.</text>
</comment>
<protein>
    <recommendedName>
        <fullName evidence="4">Transmembrane protein 192</fullName>
    </recommendedName>
</protein>
<gene>
    <name evidence="2" type="ORF">BSTOLATCC_MIC55859</name>
</gene>
<evidence type="ECO:0000256" key="1">
    <source>
        <dbReference type="SAM" id="Phobius"/>
    </source>
</evidence>
<evidence type="ECO:0008006" key="4">
    <source>
        <dbReference type="Google" id="ProtNLM"/>
    </source>
</evidence>
<keyword evidence="3" id="KW-1185">Reference proteome</keyword>